<evidence type="ECO:0000256" key="2">
    <source>
        <dbReference type="ARBA" id="ARBA00004184"/>
    </source>
</evidence>
<evidence type="ECO:0000313" key="9">
    <source>
        <dbReference type="EMBL" id="PIU40988.1"/>
    </source>
</evidence>
<evidence type="ECO:0000313" key="10">
    <source>
        <dbReference type="Proteomes" id="UP000230052"/>
    </source>
</evidence>
<evidence type="ECO:0000259" key="8">
    <source>
        <dbReference type="Pfam" id="PF02823"/>
    </source>
</evidence>
<dbReference type="Proteomes" id="UP000230052">
    <property type="component" value="Unassembled WGS sequence"/>
</dbReference>
<dbReference type="GO" id="GO:0012505">
    <property type="term" value="C:endomembrane system"/>
    <property type="evidence" value="ECO:0007669"/>
    <property type="project" value="UniProtKB-SubCell"/>
</dbReference>
<keyword evidence="4" id="KW-0813">Transport</keyword>
<keyword evidence="7" id="KW-0066">ATP synthesis</keyword>
<keyword evidence="5" id="KW-0406">Ion transport</keyword>
<reference evidence="9 10" key="1">
    <citation type="submission" date="2017-09" db="EMBL/GenBank/DDBJ databases">
        <title>Depth-based differentiation of microbial function through sediment-hosted aquifers and enrichment of novel symbionts in the deep terrestrial subsurface.</title>
        <authorList>
            <person name="Probst A.J."/>
            <person name="Ladd B."/>
            <person name="Jarett J.K."/>
            <person name="Geller-Mcgrath D.E."/>
            <person name="Sieber C.M."/>
            <person name="Emerson J.B."/>
            <person name="Anantharaman K."/>
            <person name="Thomas B.C."/>
            <person name="Malmstrom R."/>
            <person name="Stieglmeier M."/>
            <person name="Klingl A."/>
            <person name="Woyke T."/>
            <person name="Ryan C.M."/>
            <person name="Banfield J.F."/>
        </authorList>
    </citation>
    <scope>NUCLEOTIDE SEQUENCE [LARGE SCALE GENOMIC DNA]</scope>
    <source>
        <strain evidence="9">CG07_land_8_20_14_0_80_42_15</strain>
    </source>
</reference>
<organism evidence="9 10">
    <name type="scientific">Candidatus Aquitaenariimonas noxiae</name>
    <dbReference type="NCBI Taxonomy" id="1974741"/>
    <lineage>
        <taxon>Bacteria</taxon>
        <taxon>Pseudomonadati</taxon>
        <taxon>Candidatus Omnitrophota</taxon>
        <taxon>Candidatus Aquitaenariimonas</taxon>
    </lineage>
</organism>
<comment type="subcellular location">
    <subcellularLocation>
        <location evidence="2">Endomembrane system</location>
        <topology evidence="2">Peripheral membrane protein</topology>
    </subcellularLocation>
</comment>
<evidence type="ECO:0000256" key="6">
    <source>
        <dbReference type="ARBA" id="ARBA00023136"/>
    </source>
</evidence>
<name>A0A2J0KQU9_9BACT</name>
<dbReference type="EMBL" id="PEWV01000074">
    <property type="protein sequence ID" value="PIU40988.1"/>
    <property type="molecule type" value="Genomic_DNA"/>
</dbReference>
<keyword evidence="7" id="KW-0139">CF(1)</keyword>
<comment type="similarity">
    <text evidence="3">Belongs to the ATPase epsilon chain family.</text>
</comment>
<evidence type="ECO:0000256" key="7">
    <source>
        <dbReference type="ARBA" id="ARBA00023196"/>
    </source>
</evidence>
<protein>
    <recommendedName>
        <fullName evidence="8">ATP synthase F1 complex delta/epsilon subunit N-terminal domain-containing protein</fullName>
    </recommendedName>
</protein>
<evidence type="ECO:0000256" key="3">
    <source>
        <dbReference type="ARBA" id="ARBA00005712"/>
    </source>
</evidence>
<evidence type="ECO:0000256" key="1">
    <source>
        <dbReference type="ARBA" id="ARBA00003543"/>
    </source>
</evidence>
<dbReference type="AlphaFoldDB" id="A0A2J0KQU9"/>
<feature type="domain" description="ATP synthase F1 complex delta/epsilon subunit N-terminal" evidence="8">
    <location>
        <begin position="5"/>
        <end position="82"/>
    </location>
</feature>
<dbReference type="GO" id="GO:0045259">
    <property type="term" value="C:proton-transporting ATP synthase complex"/>
    <property type="evidence" value="ECO:0007669"/>
    <property type="project" value="UniProtKB-KW"/>
</dbReference>
<evidence type="ECO:0000256" key="4">
    <source>
        <dbReference type="ARBA" id="ARBA00022448"/>
    </source>
</evidence>
<keyword evidence="6" id="KW-0472">Membrane</keyword>
<comment type="caution">
    <text evidence="9">The sequence shown here is derived from an EMBL/GenBank/DDBJ whole genome shotgun (WGS) entry which is preliminary data.</text>
</comment>
<evidence type="ECO:0000256" key="5">
    <source>
        <dbReference type="ARBA" id="ARBA00023065"/>
    </source>
</evidence>
<dbReference type="SUPFAM" id="SSF51344">
    <property type="entry name" value="Epsilon subunit of F1F0-ATP synthase N-terminal domain"/>
    <property type="match status" value="1"/>
</dbReference>
<proteinExistence type="inferred from homology"/>
<dbReference type="CDD" id="cd12152">
    <property type="entry name" value="F1-ATPase_delta"/>
    <property type="match status" value="1"/>
</dbReference>
<dbReference type="Gene3D" id="2.60.15.10">
    <property type="entry name" value="F0F1 ATP synthase delta/epsilon subunit, N-terminal"/>
    <property type="match status" value="1"/>
</dbReference>
<dbReference type="InterPro" id="IPR036771">
    <property type="entry name" value="ATPsynth_dsu/esu_N"/>
</dbReference>
<dbReference type="InterPro" id="IPR001469">
    <property type="entry name" value="ATP_synth_F1_dsu/esu"/>
</dbReference>
<comment type="function">
    <text evidence="1">Produces ATP from ADP in the presence of a proton gradient across the membrane.</text>
</comment>
<accession>A0A2J0KQU9</accession>
<sequence length="84" mass="9291">MDKQFRLNILSRDKAVYEGDIVSLIAPSEWGYFGILADHAPLIAKIGSGKIILRNNSGKTQIFESKGKGFLEVLKNNVTILLSQ</sequence>
<dbReference type="InterPro" id="IPR020546">
    <property type="entry name" value="ATP_synth_F1_dsu/esu_N"/>
</dbReference>
<dbReference type="GO" id="GO:0046933">
    <property type="term" value="F:proton-transporting ATP synthase activity, rotational mechanism"/>
    <property type="evidence" value="ECO:0007669"/>
    <property type="project" value="InterPro"/>
</dbReference>
<dbReference type="Pfam" id="PF02823">
    <property type="entry name" value="ATP-synt_DE_N"/>
    <property type="match status" value="1"/>
</dbReference>
<gene>
    <name evidence="9" type="ORF">COS99_07945</name>
</gene>